<dbReference type="PRINTS" id="PR00447">
    <property type="entry name" value="NATRESASSCMP"/>
</dbReference>
<evidence type="ECO:0000256" key="1">
    <source>
        <dbReference type="ARBA" id="ARBA00004141"/>
    </source>
</evidence>
<sequence>MEFSQTKGRLKMKDDEEKSDKQKLFSFDEQEGKSLDEVNGSIEVPDNAGFWQTLFTYTGPGILIAVGYMDPGNWITSIAGGAQFNYKLLTVILISSLIAMLLQAMSARLGIVSGKDLAQLTREHTSKRVGFFLWIITELAIMATDIAEIIGSAIAIKLLFNIPLIIGILITSADVLILLLLMKMGFRKIEAIVATLVAVILLVFAYEVFLSGPKVDQVLAGYFPSSDILTNKSMLYLSLGIVGATVMPHDLYLGSSISQTRAVDRSDRGAVRKAIRFTTIDSNIQLTLAFIVNSLLLILGAALFFGTHSELGRFVDLFNALSNSKIVGSIASPLLSMLFAIALLASGQSSTITGTLSGQIIMEGFIHLHMPLWAQRLLTRLLSVTPVIIFAIYYHGNEAKIENLLTFSQVFLSIALPFAIVPLVMFTSSKTIMGEFANRVWVKYAAWIATVVLVVLNIYLILQTFHAF</sequence>
<keyword evidence="3 6" id="KW-0812">Transmembrane</keyword>
<comment type="function">
    <text evidence="6">H(+)-stimulated, divalent metal cation uptake system.</text>
</comment>
<dbReference type="HAMAP" id="MF_00221">
    <property type="entry name" value="NRAMP"/>
    <property type="match status" value="1"/>
</dbReference>
<dbReference type="HOGENOM" id="CLU_020088_2_0_9"/>
<comment type="similarity">
    <text evidence="6">Belongs to the NRAMP family.</text>
</comment>
<keyword evidence="6" id="KW-0406">Ion transport</keyword>
<feature type="transmembrane region" description="Helical" evidence="6">
    <location>
        <begin position="377"/>
        <end position="395"/>
    </location>
</feature>
<dbReference type="InterPro" id="IPR001046">
    <property type="entry name" value="NRAMP_fam"/>
</dbReference>
<dbReference type="PANTHER" id="PTHR11706">
    <property type="entry name" value="SOLUTE CARRIER PROTEIN FAMILY 11 MEMBER"/>
    <property type="match status" value="1"/>
</dbReference>
<feature type="transmembrane region" description="Helical" evidence="6">
    <location>
        <begin position="49"/>
        <end position="68"/>
    </location>
</feature>
<feature type="transmembrane region" description="Helical" evidence="6">
    <location>
        <begin position="88"/>
        <end position="111"/>
    </location>
</feature>
<feature type="transmembrane region" description="Helical" evidence="6">
    <location>
        <begin position="286"/>
        <end position="306"/>
    </location>
</feature>
<keyword evidence="5 6" id="KW-0472">Membrane</keyword>
<evidence type="ECO:0000256" key="5">
    <source>
        <dbReference type="ARBA" id="ARBA00023136"/>
    </source>
</evidence>
<dbReference type="PANTHER" id="PTHR11706:SF33">
    <property type="entry name" value="NATURAL RESISTANCE-ASSOCIATED MACROPHAGE PROTEIN 2"/>
    <property type="match status" value="1"/>
</dbReference>
<dbReference type="GO" id="GO:0046872">
    <property type="term" value="F:metal ion binding"/>
    <property type="evidence" value="ECO:0007669"/>
    <property type="project" value="UniProtKB-UniRule"/>
</dbReference>
<feature type="region of interest" description="Disordered" evidence="7">
    <location>
        <begin position="1"/>
        <end position="23"/>
    </location>
</feature>
<feature type="transmembrane region" description="Helical" evidence="6">
    <location>
        <begin position="234"/>
        <end position="253"/>
    </location>
</feature>
<accession>C0XNA6</accession>
<feature type="compositionally biased region" description="Basic and acidic residues" evidence="7">
    <location>
        <begin position="11"/>
        <end position="23"/>
    </location>
</feature>
<gene>
    <name evidence="6" type="primary">mntH</name>
    <name evidence="8" type="ORF">HMPREF0519_2717</name>
</gene>
<feature type="transmembrane region" description="Helical" evidence="6">
    <location>
        <begin position="407"/>
        <end position="428"/>
    </location>
</feature>
<dbReference type="EMBL" id="ACGP01000228">
    <property type="protein sequence ID" value="EEI23131.1"/>
    <property type="molecule type" value="Genomic_DNA"/>
</dbReference>
<dbReference type="Pfam" id="PF01566">
    <property type="entry name" value="Nramp"/>
    <property type="match status" value="1"/>
</dbReference>
<feature type="transmembrane region" description="Helical" evidence="6">
    <location>
        <begin position="189"/>
        <end position="209"/>
    </location>
</feature>
<dbReference type="NCBIfam" id="NF037982">
    <property type="entry name" value="Nramp_1"/>
    <property type="match status" value="1"/>
</dbReference>
<evidence type="ECO:0000256" key="3">
    <source>
        <dbReference type="ARBA" id="ARBA00022692"/>
    </source>
</evidence>
<organism evidence="8 9">
    <name type="scientific">Lentilactobacillus hilgardii (strain ATCC 8290 / DSM 20176 / CCUG 30140 / JCM 1155 / KCTC 3500 / NBRC 15886 / NCIMB 8040 / NRRL B-1843 / 9)</name>
    <dbReference type="NCBI Taxonomy" id="1423757"/>
    <lineage>
        <taxon>Bacteria</taxon>
        <taxon>Bacillati</taxon>
        <taxon>Bacillota</taxon>
        <taxon>Bacilli</taxon>
        <taxon>Lactobacillales</taxon>
        <taxon>Lactobacillaceae</taxon>
        <taxon>Lentilactobacillus</taxon>
    </lineage>
</organism>
<keyword evidence="9" id="KW-1185">Reference proteome</keyword>
<dbReference type="GO" id="GO:0005886">
    <property type="term" value="C:plasma membrane"/>
    <property type="evidence" value="ECO:0007669"/>
    <property type="project" value="UniProtKB-SubCell"/>
</dbReference>
<comment type="caution">
    <text evidence="8">The sequence shown here is derived from an EMBL/GenBank/DDBJ whole genome shotgun (WGS) entry which is preliminary data.</text>
</comment>
<keyword evidence="6" id="KW-0769">Symport</keyword>
<keyword evidence="2 6" id="KW-0813">Transport</keyword>
<feature type="transmembrane region" description="Helical" evidence="6">
    <location>
        <begin position="440"/>
        <end position="462"/>
    </location>
</feature>
<comment type="subcellular location">
    <subcellularLocation>
        <location evidence="6">Cell membrane</location>
        <topology evidence="6">Multi-pass membrane protein</topology>
    </subcellularLocation>
    <subcellularLocation>
        <location evidence="1">Membrane</location>
        <topology evidence="1">Multi-pass membrane protein</topology>
    </subcellularLocation>
</comment>
<dbReference type="GO" id="GO:0015086">
    <property type="term" value="F:cadmium ion transmembrane transporter activity"/>
    <property type="evidence" value="ECO:0007669"/>
    <property type="project" value="TreeGrafter"/>
</dbReference>
<protein>
    <recommendedName>
        <fullName evidence="6">Divalent metal cation transporter MntH</fullName>
    </recommendedName>
</protein>
<name>C0XNA6_LENH9</name>
<feature type="transmembrane region" description="Helical" evidence="6">
    <location>
        <begin position="326"/>
        <end position="345"/>
    </location>
</feature>
<dbReference type="Proteomes" id="UP000003752">
    <property type="component" value="Unassembled WGS sequence"/>
</dbReference>
<proteinExistence type="inferred from homology"/>
<dbReference type="NCBIfam" id="TIGR01197">
    <property type="entry name" value="nramp"/>
    <property type="match status" value="1"/>
</dbReference>
<dbReference type="AlphaFoldDB" id="C0XNA6"/>
<evidence type="ECO:0000313" key="8">
    <source>
        <dbReference type="EMBL" id="EEI23131.1"/>
    </source>
</evidence>
<feature type="transmembrane region" description="Helical" evidence="6">
    <location>
        <begin position="131"/>
        <end position="156"/>
    </location>
</feature>
<feature type="transmembrane region" description="Helical" evidence="6">
    <location>
        <begin position="162"/>
        <end position="182"/>
    </location>
</feature>
<dbReference type="NCBIfam" id="NF001923">
    <property type="entry name" value="PRK00701.1"/>
    <property type="match status" value="1"/>
</dbReference>
<keyword evidence="4 6" id="KW-1133">Transmembrane helix</keyword>
<dbReference type="GO" id="GO:0005384">
    <property type="term" value="F:manganese ion transmembrane transporter activity"/>
    <property type="evidence" value="ECO:0007669"/>
    <property type="project" value="TreeGrafter"/>
</dbReference>
<evidence type="ECO:0000256" key="7">
    <source>
        <dbReference type="SAM" id="MobiDB-lite"/>
    </source>
</evidence>
<evidence type="ECO:0000256" key="4">
    <source>
        <dbReference type="ARBA" id="ARBA00022989"/>
    </source>
</evidence>
<evidence type="ECO:0000256" key="2">
    <source>
        <dbReference type="ARBA" id="ARBA00022448"/>
    </source>
</evidence>
<reference evidence="8 9" key="1">
    <citation type="submission" date="2009-01" db="EMBL/GenBank/DDBJ databases">
        <authorList>
            <person name="Qin X."/>
            <person name="Bachman B."/>
            <person name="Battles P."/>
            <person name="Bell A."/>
            <person name="Bess C."/>
            <person name="Bickham C."/>
            <person name="Chaboub L."/>
            <person name="Chen D."/>
            <person name="Coyle M."/>
            <person name="Deiros D.R."/>
            <person name="Dinh H."/>
            <person name="Forbes L."/>
            <person name="Fowler G."/>
            <person name="Francisco L."/>
            <person name="Fu Q."/>
            <person name="Gubbala S."/>
            <person name="Hale W."/>
            <person name="Han Y."/>
            <person name="Hemphill L."/>
            <person name="Highlander S.K."/>
            <person name="Hirani K."/>
            <person name="Hogues M."/>
            <person name="Jackson L."/>
            <person name="Jakkamsetti A."/>
            <person name="Javaid M."/>
            <person name="Jiang H."/>
            <person name="Korchina V."/>
            <person name="Kovar C."/>
            <person name="Lara F."/>
            <person name="Lee S."/>
            <person name="Mata R."/>
            <person name="Mathew T."/>
            <person name="Moen C."/>
            <person name="Morales K."/>
            <person name="Munidasa M."/>
            <person name="Nazareth L."/>
            <person name="Ngo R."/>
            <person name="Nguyen L."/>
            <person name="Okwuonu G."/>
            <person name="Ongeri F."/>
            <person name="Patil S."/>
            <person name="Petrosino J."/>
            <person name="Pham C."/>
            <person name="Pham P."/>
            <person name="Pu L.-L."/>
            <person name="Puazo M."/>
            <person name="Raj R."/>
            <person name="Reid J."/>
            <person name="Rouhana J."/>
            <person name="Saada N."/>
            <person name="Shang Y."/>
            <person name="Simmons D."/>
            <person name="Thornton R."/>
            <person name="Warren J."/>
            <person name="Weissenberger G."/>
            <person name="Zhang J."/>
            <person name="Zhang L."/>
            <person name="Zhou C."/>
            <person name="Zhu D."/>
            <person name="Muzny D."/>
            <person name="Worley K."/>
            <person name="Gibbs R."/>
        </authorList>
    </citation>
    <scope>NUCLEOTIDE SEQUENCE [LARGE SCALE GENOMIC DNA]</scope>
    <source>
        <strain evidence="9">ATCC 8290 / DSM 20176 / CCUG 30140 / JCM 1155 / KCTC 3500 / NBRC 15886 / NCIMB 8040 / NRRL B-1843 / 9</strain>
    </source>
</reference>
<dbReference type="GO" id="GO:0015293">
    <property type="term" value="F:symporter activity"/>
    <property type="evidence" value="ECO:0007669"/>
    <property type="project" value="UniProtKB-UniRule"/>
</dbReference>
<evidence type="ECO:0000256" key="6">
    <source>
        <dbReference type="HAMAP-Rule" id="MF_00221"/>
    </source>
</evidence>
<evidence type="ECO:0000313" key="9">
    <source>
        <dbReference type="Proteomes" id="UP000003752"/>
    </source>
</evidence>
<keyword evidence="6" id="KW-1003">Cell membrane</keyword>
<dbReference type="GO" id="GO:0034755">
    <property type="term" value="P:iron ion transmembrane transport"/>
    <property type="evidence" value="ECO:0007669"/>
    <property type="project" value="TreeGrafter"/>
</dbReference>